<keyword evidence="1" id="KW-1133">Transmembrane helix</keyword>
<proteinExistence type="predicted"/>
<feature type="transmembrane region" description="Helical" evidence="1">
    <location>
        <begin position="15"/>
        <end position="35"/>
    </location>
</feature>
<dbReference type="Pfam" id="PF00961">
    <property type="entry name" value="LAGLIDADG_1"/>
    <property type="match status" value="2"/>
</dbReference>
<dbReference type="Gene3D" id="3.10.28.10">
    <property type="entry name" value="Homing endonucleases"/>
    <property type="match status" value="2"/>
</dbReference>
<dbReference type="PANTHER" id="PTHR36181:SF2">
    <property type="entry name" value="INTRON-ENCODED ENDONUCLEASE AI3-RELATED"/>
    <property type="match status" value="1"/>
</dbReference>
<evidence type="ECO:0000259" key="2">
    <source>
        <dbReference type="Pfam" id="PF00961"/>
    </source>
</evidence>
<dbReference type="GO" id="GO:0005739">
    <property type="term" value="C:mitochondrion"/>
    <property type="evidence" value="ECO:0007669"/>
    <property type="project" value="UniProtKB-ARBA"/>
</dbReference>
<dbReference type="SUPFAM" id="SSF55608">
    <property type="entry name" value="Homing endonucleases"/>
    <property type="match status" value="2"/>
</dbReference>
<dbReference type="GeneID" id="16695158"/>
<keyword evidence="1" id="KW-0472">Membrane</keyword>
<gene>
    <name evidence="3" type="primary">cox1-I2</name>
</gene>
<evidence type="ECO:0000313" key="3">
    <source>
        <dbReference type="EMBL" id="AGS44506.1"/>
    </source>
</evidence>
<dbReference type="GO" id="GO:0004519">
    <property type="term" value="F:endonuclease activity"/>
    <property type="evidence" value="ECO:0007669"/>
    <property type="project" value="InterPro"/>
</dbReference>
<dbReference type="InterPro" id="IPR051289">
    <property type="entry name" value="LAGLIDADG_Endonuclease"/>
</dbReference>
<feature type="domain" description="Homing endonuclease LAGLIDADG" evidence="2">
    <location>
        <begin position="112"/>
        <end position="206"/>
    </location>
</feature>
<keyword evidence="1" id="KW-0812">Transmembrane</keyword>
<feature type="non-terminal residue" evidence="3">
    <location>
        <position position="1"/>
    </location>
</feature>
<geneLocation type="mitochondrion" evidence="3"/>
<keyword evidence="3" id="KW-0496">Mitochondrion</keyword>
<feature type="domain" description="Homing endonuclease LAGLIDADG" evidence="2">
    <location>
        <begin position="274"/>
        <end position="371"/>
    </location>
</feature>
<reference evidence="3" key="1">
    <citation type="submission" date="2013-04" db="EMBL/GenBank/DDBJ databases">
        <authorList>
            <person name="Hegedusova E."/>
            <person name="Brejova B."/>
            <person name="Nosek J."/>
        </authorList>
    </citation>
    <scope>NUCLEOTIDE SEQUENCE</scope>
    <source>
        <strain evidence="3">CBS 6341</strain>
    </source>
</reference>
<dbReference type="EMBL" id="KC993197">
    <property type="protein sequence ID" value="AGS44506.1"/>
    <property type="molecule type" value="Genomic_DNA"/>
</dbReference>
<dbReference type="InterPro" id="IPR004860">
    <property type="entry name" value="LAGLIDADG_dom"/>
</dbReference>
<name>S5U5X4_9ASCO</name>
<dbReference type="RefSeq" id="YP_008475211.1">
    <property type="nucleotide sequence ID" value="NC_022171.1"/>
</dbReference>
<sequence>EKGCFKMVFDAGTTLNYSLILLIIYLLNYSHKLLLLTVNKDLLTVIISKWNKIYEVIRFNIISLSAGVICYTLQRLNTPKYNKLKIFINNNKLKRNLSYLKNKNIEYFYRWLVGFTDGDGTFNVYINDKDKKISFTYKITQSVYNEQILYKIKKFLGVGRIVYSSNKYYVSYILTDTKHINNIIMPIFNKYPLLTNKYFNYLKFKESLLIQTNNNFSQVIKIEMIKDILNRELPNNYISPGFNVYNGNLSNITLNNQILPDNHNMNEIITKYWLIGFIEADGSFLYIKKNSKRVVHAFNLTQKLDVILLISIKNILGIKTSVLCRKIKNNYYHKLETTNSSTIEFIINYFISNNDNILFIGKKNFEFKVWSRTFNKLKYKKNSLLLLELRDRINLIKNRHKNKN</sequence>
<organism evidence="3">
    <name type="scientific">Wickerhamomyces mucosus</name>
    <dbReference type="NCBI Taxonomy" id="1378264"/>
    <lineage>
        <taxon>Eukaryota</taxon>
        <taxon>Fungi</taxon>
        <taxon>Dikarya</taxon>
        <taxon>Ascomycota</taxon>
        <taxon>Saccharomycotina</taxon>
        <taxon>Saccharomycetes</taxon>
        <taxon>Phaffomycetales</taxon>
        <taxon>Wickerhamomycetaceae</taxon>
        <taxon>Wickerhamomyces</taxon>
    </lineage>
</organism>
<protein>
    <recommendedName>
        <fullName evidence="2">Homing endonuclease LAGLIDADG domain-containing protein</fullName>
    </recommendedName>
</protein>
<dbReference type="AlphaFoldDB" id="S5U5X4"/>
<dbReference type="PANTHER" id="PTHR36181">
    <property type="entry name" value="INTRON-ENCODED ENDONUCLEASE AI3-RELATED"/>
    <property type="match status" value="1"/>
</dbReference>
<evidence type="ECO:0000256" key="1">
    <source>
        <dbReference type="SAM" id="Phobius"/>
    </source>
</evidence>
<accession>S5U5X4</accession>
<dbReference type="InterPro" id="IPR027434">
    <property type="entry name" value="Homing_endonucl"/>
</dbReference>